<dbReference type="Proteomes" id="UP001175353">
    <property type="component" value="Unassembled WGS sequence"/>
</dbReference>
<keyword evidence="2" id="KW-1185">Reference proteome</keyword>
<gene>
    <name evidence="1" type="ORF">LTR91_026815</name>
</gene>
<sequence length="86" mass="9954">MHIEWFEVEEKQAMAVMDNLPVLLLWFRLQTRKFITAMLGGLAHGLALPQIVPQIAPLKLATICLHFVLEQLMHRCCETAYDYETI</sequence>
<proteinExistence type="predicted"/>
<name>A0AAN6GXA8_9PEZI</name>
<evidence type="ECO:0000313" key="1">
    <source>
        <dbReference type="EMBL" id="KAK0948989.1"/>
    </source>
</evidence>
<feature type="non-terminal residue" evidence="1">
    <location>
        <position position="86"/>
    </location>
</feature>
<protein>
    <submittedName>
        <fullName evidence="1">Uncharacterized protein</fullName>
    </submittedName>
</protein>
<reference evidence="1" key="1">
    <citation type="submission" date="2023-06" db="EMBL/GenBank/DDBJ databases">
        <title>Black Yeasts Isolated from many extreme environments.</title>
        <authorList>
            <person name="Coleine C."/>
            <person name="Stajich J.E."/>
            <person name="Selbmann L."/>
        </authorList>
    </citation>
    <scope>NUCLEOTIDE SEQUENCE</scope>
    <source>
        <strain evidence="1">CCFEE 5200</strain>
    </source>
</reference>
<accession>A0AAN6GXA8</accession>
<evidence type="ECO:0000313" key="2">
    <source>
        <dbReference type="Proteomes" id="UP001175353"/>
    </source>
</evidence>
<dbReference type="EMBL" id="JAUJLE010001493">
    <property type="protein sequence ID" value="KAK0948989.1"/>
    <property type="molecule type" value="Genomic_DNA"/>
</dbReference>
<comment type="caution">
    <text evidence="1">The sequence shown here is derived from an EMBL/GenBank/DDBJ whole genome shotgun (WGS) entry which is preliminary data.</text>
</comment>
<dbReference type="AlphaFoldDB" id="A0AAN6GXA8"/>
<organism evidence="1 2">
    <name type="scientific">Friedmanniomyces endolithicus</name>
    <dbReference type="NCBI Taxonomy" id="329885"/>
    <lineage>
        <taxon>Eukaryota</taxon>
        <taxon>Fungi</taxon>
        <taxon>Dikarya</taxon>
        <taxon>Ascomycota</taxon>
        <taxon>Pezizomycotina</taxon>
        <taxon>Dothideomycetes</taxon>
        <taxon>Dothideomycetidae</taxon>
        <taxon>Mycosphaerellales</taxon>
        <taxon>Teratosphaeriaceae</taxon>
        <taxon>Friedmanniomyces</taxon>
    </lineage>
</organism>